<comment type="caution">
    <text evidence="7">The sequence shown here is derived from an EMBL/GenBank/DDBJ whole genome shotgun (WGS) entry which is preliminary data.</text>
</comment>
<dbReference type="Proteomes" id="UP000198211">
    <property type="component" value="Unassembled WGS sequence"/>
</dbReference>
<dbReference type="SUPFAM" id="SSF57903">
    <property type="entry name" value="FYVE/PHD zinc finger"/>
    <property type="match status" value="1"/>
</dbReference>
<evidence type="ECO:0000313" key="7">
    <source>
        <dbReference type="EMBL" id="OWZ13783.1"/>
    </source>
</evidence>
<dbReference type="SMART" id="SM00064">
    <property type="entry name" value="FYVE"/>
    <property type="match status" value="1"/>
</dbReference>
<dbReference type="EMBL" id="NBNE01001496">
    <property type="protein sequence ID" value="OWZ13783.1"/>
    <property type="molecule type" value="Genomic_DNA"/>
</dbReference>
<dbReference type="STRING" id="4795.A0A225W7R8"/>
<proteinExistence type="predicted"/>
<evidence type="ECO:0000256" key="4">
    <source>
        <dbReference type="PROSITE-ProRule" id="PRU00091"/>
    </source>
</evidence>
<feature type="region of interest" description="Disordered" evidence="5">
    <location>
        <begin position="506"/>
        <end position="525"/>
    </location>
</feature>
<feature type="domain" description="FYVE-type" evidence="6">
    <location>
        <begin position="440"/>
        <end position="500"/>
    </location>
</feature>
<dbReference type="PANTHER" id="PTHR23164:SF29">
    <property type="entry name" value="E3 UBIQUITIN-PROTEIN LIGASE PIB1"/>
    <property type="match status" value="1"/>
</dbReference>
<feature type="compositionally biased region" description="Basic residues" evidence="5">
    <location>
        <begin position="508"/>
        <end position="520"/>
    </location>
</feature>
<feature type="region of interest" description="Disordered" evidence="5">
    <location>
        <begin position="63"/>
        <end position="186"/>
    </location>
</feature>
<evidence type="ECO:0000259" key="6">
    <source>
        <dbReference type="PROSITE" id="PS50178"/>
    </source>
</evidence>
<organism evidence="7 8">
    <name type="scientific">Phytophthora megakarya</name>
    <dbReference type="NCBI Taxonomy" id="4795"/>
    <lineage>
        <taxon>Eukaryota</taxon>
        <taxon>Sar</taxon>
        <taxon>Stramenopiles</taxon>
        <taxon>Oomycota</taxon>
        <taxon>Peronosporomycetes</taxon>
        <taxon>Peronosporales</taxon>
        <taxon>Peronosporaceae</taxon>
        <taxon>Phytophthora</taxon>
    </lineage>
</organism>
<dbReference type="PROSITE" id="PS50178">
    <property type="entry name" value="ZF_FYVE"/>
    <property type="match status" value="1"/>
</dbReference>
<dbReference type="InterPro" id="IPR011011">
    <property type="entry name" value="Znf_FYVE_PHD"/>
</dbReference>
<dbReference type="InterPro" id="IPR023393">
    <property type="entry name" value="START-like_dom_sf"/>
</dbReference>
<keyword evidence="2 4" id="KW-0863">Zinc-finger</keyword>
<dbReference type="Pfam" id="PF01363">
    <property type="entry name" value="FYVE"/>
    <property type="match status" value="1"/>
</dbReference>
<evidence type="ECO:0000256" key="5">
    <source>
        <dbReference type="SAM" id="MobiDB-lite"/>
    </source>
</evidence>
<protein>
    <recommendedName>
        <fullName evidence="6">FYVE-type domain-containing protein</fullName>
    </recommendedName>
</protein>
<keyword evidence="1" id="KW-0479">Metal-binding</keyword>
<sequence length="568" mass="64339">MSNWTAGPRWGVSSGAMLHSQVPDQPSGNFDRTIRPFEQTMRPSQQTMTLSQQAKPRIRQSVDFSKEIRPTPHHPRQSLPVKESRPSQRLHRPLQLESRPSQQIQQQVRRPKPRQPVPIPPELLRAAPSGNPLRLSQLSTEYKSKKTQSREFRTRPSLEVSLGLPPQNGGKTADNNAPQGRLSSAQRRRIMARVGRSVKKVMTSMLPDDSGNELWKAKFQKKNISYYVDETTVKPGQTRFCCVSHTHATVDEVMSLFIPTDVDSVLRNNKLLYENLIDAKIVSVLRRPTKDRPMNSIYLRYSSFQTPGPLANRESCVAVATDMIRQSDGSTIGYCLWDSVDDLEFLNAVKQPGFDVCTSFRSGFFFRHPGRRELISGDPKEGQTKIVFMVGTEGGAWTTGLTSRLQMEKHGLTLERLRSYFRRKYLDPSTFVTKAQWESKCSAKSCKQCDKPFQVLSHRVNCHACGHVVCRSCTSKESVELQTFGHVPIHVCFWCLEKAGLPTPSSIRKTRSSLRQRRHHSETASTFRQTISVVYTDMASDDEDTDDGEWAITTMGVPVRPTRMAAYV</sequence>
<dbReference type="InterPro" id="IPR000306">
    <property type="entry name" value="Znf_FYVE"/>
</dbReference>
<keyword evidence="8" id="KW-1185">Reference proteome</keyword>
<evidence type="ECO:0000313" key="8">
    <source>
        <dbReference type="Proteomes" id="UP000198211"/>
    </source>
</evidence>
<dbReference type="InterPro" id="IPR017455">
    <property type="entry name" value="Znf_FYVE-rel"/>
</dbReference>
<dbReference type="Gene3D" id="3.30.40.10">
    <property type="entry name" value="Zinc/RING finger domain, C3HC4 (zinc finger)"/>
    <property type="match status" value="1"/>
</dbReference>
<dbReference type="CDD" id="cd00065">
    <property type="entry name" value="FYVE_like_SF"/>
    <property type="match status" value="1"/>
</dbReference>
<reference evidence="8" key="1">
    <citation type="submission" date="2017-03" db="EMBL/GenBank/DDBJ databases">
        <title>Phytopthora megakarya and P. palmivora, two closely related causual agents of cacao black pod achieved similar genome size and gene model numbers by different mechanisms.</title>
        <authorList>
            <person name="Ali S."/>
            <person name="Shao J."/>
            <person name="Larry D.J."/>
            <person name="Kronmiller B."/>
            <person name="Shen D."/>
            <person name="Strem M.D."/>
            <person name="Melnick R.L."/>
            <person name="Guiltinan M.J."/>
            <person name="Tyler B.M."/>
            <person name="Meinhardt L.W."/>
            <person name="Bailey B.A."/>
        </authorList>
    </citation>
    <scope>NUCLEOTIDE SEQUENCE [LARGE SCALE GENOMIC DNA]</scope>
    <source>
        <strain evidence="8">zdho120</strain>
    </source>
</reference>
<feature type="region of interest" description="Disordered" evidence="5">
    <location>
        <begin position="1"/>
        <end position="33"/>
    </location>
</feature>
<evidence type="ECO:0000256" key="2">
    <source>
        <dbReference type="ARBA" id="ARBA00022771"/>
    </source>
</evidence>
<accession>A0A225W7R8</accession>
<feature type="compositionally biased region" description="Basic and acidic residues" evidence="5">
    <location>
        <begin position="142"/>
        <end position="156"/>
    </location>
</feature>
<feature type="compositionally biased region" description="Polar residues" evidence="5">
    <location>
        <begin position="169"/>
        <end position="185"/>
    </location>
</feature>
<feature type="compositionally biased region" description="Low complexity" evidence="5">
    <location>
        <begin position="98"/>
        <end position="108"/>
    </location>
</feature>
<dbReference type="OrthoDB" id="101865at2759"/>
<name>A0A225W7R8_9STRA</name>
<evidence type="ECO:0000256" key="1">
    <source>
        <dbReference type="ARBA" id="ARBA00022723"/>
    </source>
</evidence>
<evidence type="ECO:0000256" key="3">
    <source>
        <dbReference type="ARBA" id="ARBA00022833"/>
    </source>
</evidence>
<dbReference type="InterPro" id="IPR013083">
    <property type="entry name" value="Znf_RING/FYVE/PHD"/>
</dbReference>
<dbReference type="PANTHER" id="PTHR23164">
    <property type="entry name" value="EARLY ENDOSOME ANTIGEN 1"/>
    <property type="match status" value="1"/>
</dbReference>
<dbReference type="AlphaFoldDB" id="A0A225W7R8"/>
<dbReference type="Gene3D" id="3.30.530.20">
    <property type="match status" value="1"/>
</dbReference>
<keyword evidence="3" id="KW-0862">Zinc</keyword>
<gene>
    <name evidence="7" type="ORF">PHMEG_00012837</name>
</gene>
<dbReference type="GO" id="GO:0008270">
    <property type="term" value="F:zinc ion binding"/>
    <property type="evidence" value="ECO:0007669"/>
    <property type="project" value="UniProtKB-KW"/>
</dbReference>